<keyword evidence="3" id="KW-1185">Reference proteome</keyword>
<organism evidence="2 3">
    <name type="scientific">Fluviispira sanaruensis</name>
    <dbReference type="NCBI Taxonomy" id="2493639"/>
    <lineage>
        <taxon>Bacteria</taxon>
        <taxon>Pseudomonadati</taxon>
        <taxon>Bdellovibrionota</taxon>
        <taxon>Oligoflexia</taxon>
        <taxon>Silvanigrellales</taxon>
        <taxon>Silvanigrellaceae</taxon>
        <taxon>Fluviispira</taxon>
    </lineage>
</organism>
<sequence>MKTAGFLITGNEVLSAKTKDTNGPFMGMHLRRIGVSVKASMMCSDLKTDLNDCLNYLAERCDVILMTGGLGPTSDDLTAEVVAEFFNIPVQFNQEAWEACAAFFIKAGRDSIPESNKKQALLPQGCELLPNKLGTAAGFCTTGKKFGKTLKIYSLPGVPYEMEPMFLEYVLPNLTDPESMPVVKNWQVFIMGESFMQTAIEKAEKALIAKYPNAVVSYQAHPYYVSYGITLFPRSVIEKMECENYLYVVYSAEVENAFAKHILYAEDKKVPHYILDRLEYLKLSIAFAESSCAGYLSKEFSSLNKSSQYFLGSIVTNNKDIRNNLLFNSEDNKMKSTEDLVVAMSLSTLQKFNSDITLSEFKNKEEMCTNTNLDIKEGFYLAMAFKKKSLENIEKIKDLLAKFSWIKNENVNKQDIYVFSCFIKSNQRHTPDVQKTRAVHYLLCSLSAVL</sequence>
<dbReference type="EMBL" id="AP019368">
    <property type="protein sequence ID" value="BBH52522.1"/>
    <property type="molecule type" value="Genomic_DNA"/>
</dbReference>
<dbReference type="SUPFAM" id="SSF142433">
    <property type="entry name" value="CinA-like"/>
    <property type="match status" value="1"/>
</dbReference>
<dbReference type="SUPFAM" id="SSF53218">
    <property type="entry name" value="Molybdenum cofactor biosynthesis proteins"/>
    <property type="match status" value="1"/>
</dbReference>
<evidence type="ECO:0000259" key="1">
    <source>
        <dbReference type="SMART" id="SM00852"/>
    </source>
</evidence>
<reference evidence="2 3" key="1">
    <citation type="submission" date="2018-12" db="EMBL/GenBank/DDBJ databases">
        <title>Rubrispira sanarue gen. nov., sp., nov., a member of the order Silvanigrellales, isolated from a brackish lake in Hamamatsu Japan.</title>
        <authorList>
            <person name="Maejima Y."/>
            <person name="Iino T."/>
            <person name="Muraguchi Y."/>
            <person name="Fukuda K."/>
            <person name="Nojiri H."/>
            <person name="Ohkuma M."/>
            <person name="Moriuchi R."/>
            <person name="Dohra H."/>
            <person name="Kimbara K."/>
            <person name="Shintani M."/>
        </authorList>
    </citation>
    <scope>NUCLEOTIDE SEQUENCE [LARGE SCALE GENOMIC DNA]</scope>
    <source>
        <strain evidence="2 3">RF1110005</strain>
    </source>
</reference>
<name>A0A4P2VUH9_FLUSA</name>
<protein>
    <submittedName>
        <fullName evidence="2">Competence/damage-inducible protein A</fullName>
    </submittedName>
</protein>
<dbReference type="Pfam" id="PF00994">
    <property type="entry name" value="MoCF_biosynth"/>
    <property type="match status" value="1"/>
</dbReference>
<dbReference type="CDD" id="cd00885">
    <property type="entry name" value="cinA"/>
    <property type="match status" value="1"/>
</dbReference>
<dbReference type="Proteomes" id="UP000291236">
    <property type="component" value="Chromosome"/>
</dbReference>
<dbReference type="RefSeq" id="WP_130607104.1">
    <property type="nucleotide sequence ID" value="NZ_AP019368.1"/>
</dbReference>
<evidence type="ECO:0000313" key="2">
    <source>
        <dbReference type="EMBL" id="BBH52522.1"/>
    </source>
</evidence>
<dbReference type="InterPro" id="IPR036653">
    <property type="entry name" value="CinA-like_C"/>
</dbReference>
<dbReference type="Pfam" id="PF02464">
    <property type="entry name" value="CinA"/>
    <property type="match status" value="1"/>
</dbReference>
<dbReference type="OrthoDB" id="5288642at2"/>
<dbReference type="InterPro" id="IPR036425">
    <property type="entry name" value="MoaB/Mog-like_dom_sf"/>
</dbReference>
<dbReference type="SMART" id="SM00852">
    <property type="entry name" value="MoCF_biosynth"/>
    <property type="match status" value="1"/>
</dbReference>
<dbReference type="AlphaFoldDB" id="A0A4P2VUH9"/>
<feature type="domain" description="MoaB/Mog" evidence="1">
    <location>
        <begin position="5"/>
        <end position="176"/>
    </location>
</feature>
<gene>
    <name evidence="2" type="ORF">JCM31447_09630</name>
</gene>
<dbReference type="InterPro" id="IPR001453">
    <property type="entry name" value="MoaB/Mog_dom"/>
</dbReference>
<dbReference type="PANTHER" id="PTHR13939">
    <property type="entry name" value="NICOTINAMIDE-NUCLEOTIDE AMIDOHYDROLASE PNCC"/>
    <property type="match status" value="1"/>
</dbReference>
<evidence type="ECO:0000313" key="3">
    <source>
        <dbReference type="Proteomes" id="UP000291236"/>
    </source>
</evidence>
<dbReference type="InterPro" id="IPR050101">
    <property type="entry name" value="CinA"/>
</dbReference>
<dbReference type="Gene3D" id="3.90.950.20">
    <property type="entry name" value="CinA-like"/>
    <property type="match status" value="1"/>
</dbReference>
<accession>A0A4P2VUH9</accession>
<dbReference type="InterPro" id="IPR008136">
    <property type="entry name" value="CinA_C"/>
</dbReference>
<dbReference type="Gene3D" id="3.40.980.10">
    <property type="entry name" value="MoaB/Mog-like domain"/>
    <property type="match status" value="1"/>
</dbReference>
<proteinExistence type="predicted"/>
<dbReference type="KEGG" id="sbf:JCM31447_09630"/>
<dbReference type="PANTHER" id="PTHR13939:SF0">
    <property type="entry name" value="NMN AMIDOHYDROLASE-LIKE PROTEIN YFAY"/>
    <property type="match status" value="1"/>
</dbReference>